<keyword evidence="4" id="KW-0496">Mitochondrion</keyword>
<dbReference type="GeneID" id="114857975"/>
<evidence type="ECO:0000313" key="7">
    <source>
        <dbReference type="Proteomes" id="UP000515150"/>
    </source>
</evidence>
<dbReference type="InParanoid" id="A0A6P7MX55"/>
<accession>A0A6P7MX55</accession>
<dbReference type="InterPro" id="IPR031568">
    <property type="entry name" value="Pet117"/>
</dbReference>
<name>A0A6P7MX55_BETSP</name>
<feature type="signal peptide" evidence="6">
    <location>
        <begin position="1"/>
        <end position="22"/>
    </location>
</feature>
<keyword evidence="5" id="KW-0175">Coiled coil</keyword>
<keyword evidence="6" id="KW-0732">Signal</keyword>
<comment type="similarity">
    <text evidence="2">Belongs to the PET117 family.</text>
</comment>
<evidence type="ECO:0000256" key="4">
    <source>
        <dbReference type="ARBA" id="ARBA00023128"/>
    </source>
</evidence>
<evidence type="ECO:0000256" key="2">
    <source>
        <dbReference type="ARBA" id="ARBA00008197"/>
    </source>
</evidence>
<comment type="subcellular location">
    <subcellularLocation>
        <location evidence="1">Mitochondrion</location>
    </subcellularLocation>
</comment>
<dbReference type="RefSeq" id="XP_029010785.1">
    <property type="nucleotide sequence ID" value="XM_029154952.2"/>
</dbReference>
<dbReference type="PANTHER" id="PTHR28163">
    <property type="entry name" value="PROTEIN PET117 HOMOLOG, MITOCHONDRIAL"/>
    <property type="match status" value="1"/>
</dbReference>
<evidence type="ECO:0000256" key="1">
    <source>
        <dbReference type="ARBA" id="ARBA00004173"/>
    </source>
</evidence>
<dbReference type="Pfam" id="PF15786">
    <property type="entry name" value="PET117"/>
    <property type="match status" value="1"/>
</dbReference>
<proteinExistence type="inferred from homology"/>
<dbReference type="KEGG" id="bspl:114857975"/>
<reference evidence="8" key="1">
    <citation type="submission" date="2025-08" db="UniProtKB">
        <authorList>
            <consortium name="RefSeq"/>
        </authorList>
    </citation>
    <scope>IDENTIFICATION</scope>
</reference>
<dbReference type="GO" id="GO:0005739">
    <property type="term" value="C:mitochondrion"/>
    <property type="evidence" value="ECO:0007669"/>
    <property type="project" value="UniProtKB-SubCell"/>
</dbReference>
<dbReference type="AlphaFoldDB" id="A0A6P7MX55"/>
<evidence type="ECO:0000256" key="6">
    <source>
        <dbReference type="SAM" id="SignalP"/>
    </source>
</evidence>
<feature type="chain" id="PRO_5027640189" evidence="6">
    <location>
        <begin position="23"/>
        <end position="82"/>
    </location>
</feature>
<dbReference type="PANTHER" id="PTHR28163:SF1">
    <property type="entry name" value="PROTEIN PET117 HOMOLOG, MITOCHONDRIAL"/>
    <property type="match status" value="1"/>
</dbReference>
<keyword evidence="7" id="KW-1185">Reference proteome</keyword>
<evidence type="ECO:0000256" key="5">
    <source>
        <dbReference type="SAM" id="Coils"/>
    </source>
</evidence>
<dbReference type="GO" id="GO:0033617">
    <property type="term" value="P:mitochondrial respiratory chain complex IV assembly"/>
    <property type="evidence" value="ECO:0007669"/>
    <property type="project" value="TreeGrafter"/>
</dbReference>
<dbReference type="FunCoup" id="A0A6P7MX55">
    <property type="interactions" value="69"/>
</dbReference>
<dbReference type="Proteomes" id="UP000515150">
    <property type="component" value="Chromosome 1"/>
</dbReference>
<evidence type="ECO:0000256" key="3">
    <source>
        <dbReference type="ARBA" id="ARBA00022946"/>
    </source>
</evidence>
<protein>
    <submittedName>
        <fullName evidence="8">Protein PET117 homolog, mitochondrial</fullName>
    </submittedName>
</protein>
<feature type="coiled-coil region" evidence="5">
    <location>
        <begin position="31"/>
        <end position="58"/>
    </location>
</feature>
<sequence length="82" mass="9787">MSTASKVVLGVSVVLTLSTVTGVHLKQTWDRQRLREGVARDQERLERKKENLRLLEEQKILTRHLEEERRRRETELHPQDHH</sequence>
<dbReference type="CTD" id="100303755"/>
<organism evidence="7 8">
    <name type="scientific">Betta splendens</name>
    <name type="common">Siamese fighting fish</name>
    <dbReference type="NCBI Taxonomy" id="158456"/>
    <lineage>
        <taxon>Eukaryota</taxon>
        <taxon>Metazoa</taxon>
        <taxon>Chordata</taxon>
        <taxon>Craniata</taxon>
        <taxon>Vertebrata</taxon>
        <taxon>Euteleostomi</taxon>
        <taxon>Actinopterygii</taxon>
        <taxon>Neopterygii</taxon>
        <taxon>Teleostei</taxon>
        <taxon>Neoteleostei</taxon>
        <taxon>Acanthomorphata</taxon>
        <taxon>Anabantaria</taxon>
        <taxon>Anabantiformes</taxon>
        <taxon>Anabantoidei</taxon>
        <taxon>Osphronemidae</taxon>
        <taxon>Betta</taxon>
    </lineage>
</organism>
<keyword evidence="3" id="KW-0809">Transit peptide</keyword>
<gene>
    <name evidence="8" type="primary">LOC114857975</name>
</gene>
<evidence type="ECO:0000313" key="8">
    <source>
        <dbReference type="RefSeq" id="XP_029010785.1"/>
    </source>
</evidence>